<organism evidence="1">
    <name type="scientific">marine sediment metagenome</name>
    <dbReference type="NCBI Taxonomy" id="412755"/>
    <lineage>
        <taxon>unclassified sequences</taxon>
        <taxon>metagenomes</taxon>
        <taxon>ecological metagenomes</taxon>
    </lineage>
</organism>
<sequence length="104" mass="11973">NCFYRRYAGQGANPEIYELLTKISSVESNYQLTWSSSLLSQLIMPEIVYALTNIEIPRTLGRALFVDFINFNIVDHPVLMLPRCEYCSNINLAEEKPPYSPYGF</sequence>
<protein>
    <submittedName>
        <fullName evidence="1">Uncharacterized protein</fullName>
    </submittedName>
</protein>
<feature type="non-terminal residue" evidence="1">
    <location>
        <position position="1"/>
    </location>
</feature>
<proteinExistence type="predicted"/>
<gene>
    <name evidence="1" type="ORF">S03H2_29434</name>
</gene>
<accession>X1GV19</accession>
<comment type="caution">
    <text evidence="1">The sequence shown here is derived from an EMBL/GenBank/DDBJ whole genome shotgun (WGS) entry which is preliminary data.</text>
</comment>
<dbReference type="EMBL" id="BARU01017769">
    <property type="protein sequence ID" value="GAH61776.1"/>
    <property type="molecule type" value="Genomic_DNA"/>
</dbReference>
<dbReference type="AlphaFoldDB" id="X1GV19"/>
<dbReference type="Gene3D" id="3.40.50.720">
    <property type="entry name" value="NAD(P)-binding Rossmann-like Domain"/>
    <property type="match status" value="1"/>
</dbReference>
<evidence type="ECO:0000313" key="1">
    <source>
        <dbReference type="EMBL" id="GAH61776.1"/>
    </source>
</evidence>
<name>X1GV19_9ZZZZ</name>
<reference evidence="1" key="1">
    <citation type="journal article" date="2014" name="Front. Microbiol.">
        <title>High frequency of phylogenetically diverse reductive dehalogenase-homologous genes in deep subseafloor sedimentary metagenomes.</title>
        <authorList>
            <person name="Kawai M."/>
            <person name="Futagami T."/>
            <person name="Toyoda A."/>
            <person name="Takaki Y."/>
            <person name="Nishi S."/>
            <person name="Hori S."/>
            <person name="Arai W."/>
            <person name="Tsubouchi T."/>
            <person name="Morono Y."/>
            <person name="Uchiyama I."/>
            <person name="Ito T."/>
            <person name="Fujiyama A."/>
            <person name="Inagaki F."/>
            <person name="Takami H."/>
        </authorList>
    </citation>
    <scope>NUCLEOTIDE SEQUENCE</scope>
    <source>
        <strain evidence="1">Expedition CK06-06</strain>
    </source>
</reference>